<feature type="transmembrane region" description="Helical" evidence="2">
    <location>
        <begin position="598"/>
        <end position="616"/>
    </location>
</feature>
<dbReference type="Pfam" id="PF16040">
    <property type="entry name" value="APD1-4_N"/>
    <property type="match status" value="1"/>
</dbReference>
<accession>A0A8B8FR37</accession>
<keyword evidence="5" id="KW-1185">Reference proteome</keyword>
<feature type="region of interest" description="Disordered" evidence="1">
    <location>
        <begin position="414"/>
        <end position="435"/>
    </location>
</feature>
<sequence length="617" mass="70601">MARWSDSKFSVYSEDSFIKTWLSTDITNNELGFDKFNVYRIDRIKKTSTCKRGGGVLKGGVYYKKDNSSSLKGPIRAARLCILSLLLPGILVIAPLYIRYHVYSDHKYPLAVTDMRILDQKMSTFWCQRHIINTNATFNAFLMPEKPSMLPKMEYVEMERHITLEDDTKEYWGFYLLKDSIVKVSTCSRWPGASIIVIKGHKHLKECAYLGDNSSEELDEIESSEEGNDTHIINFMRKLTSGMTVPDMAPDVVYLTHHPHDIILNRTNLKRSSKTANHHLDYAEDLYQKEMKEKIESEDYVVQTKKTKPIISNGEVISNILQSKELIEESLRKLGNQGEDGAALLRKLKEVLKNDLNDPVNDTVESTNRLYQIIENAMADDDTSWRGPRLRHYRSRFKRSVSNKEDQENLSKELFKHDQHNDAANEETDTRSADGIAQVRGKVTTNKTQIIKDGSHSEFWSSFSSSEEMLLECEGLLLSLPLAPHHKCLPLNKQPDYNVASHQNTVTYKVPSEGYYFFVFNSENEIQDNFMRIHFAINKTVYDVSKPISSCINTTGECKLSLNFWSHQTTVLEMIKAGPSSDSEDEFIAISTCQPRSAVYAIFLIAAPVLFVLFSFH</sequence>
<keyword evidence="2" id="KW-0472">Membrane</keyword>
<dbReference type="PANTHER" id="PTHR39077">
    <property type="entry name" value="DUF4793 DOMAIN-CONTAINING PROTEIN"/>
    <property type="match status" value="1"/>
</dbReference>
<dbReference type="GeneID" id="112685317"/>
<dbReference type="InterPro" id="IPR032010">
    <property type="entry name" value="APD1-4_M"/>
</dbReference>
<feature type="transmembrane region" description="Helical" evidence="2">
    <location>
        <begin position="77"/>
        <end position="98"/>
    </location>
</feature>
<keyword evidence="2" id="KW-1133">Transmembrane helix</keyword>
<keyword evidence="2" id="KW-0812">Transmembrane</keyword>
<evidence type="ECO:0000259" key="4">
    <source>
        <dbReference type="Pfam" id="PF16041"/>
    </source>
</evidence>
<dbReference type="OrthoDB" id="6435218at2759"/>
<name>A0A8B8FR37_9HEMI</name>
<proteinExistence type="predicted"/>
<dbReference type="PANTHER" id="PTHR39077:SF1">
    <property type="entry name" value="E3 UBIQUITIN-PROTEIN LIGASE APD1-4 MIDDLE DOMAIN-CONTAINING PROTEIN"/>
    <property type="match status" value="1"/>
</dbReference>
<dbReference type="AlphaFoldDB" id="A0A8B8FR37"/>
<evidence type="ECO:0000256" key="2">
    <source>
        <dbReference type="SAM" id="Phobius"/>
    </source>
</evidence>
<evidence type="ECO:0000313" key="5">
    <source>
        <dbReference type="Proteomes" id="UP000694846"/>
    </source>
</evidence>
<dbReference type="RefSeq" id="XP_025412946.1">
    <property type="nucleotide sequence ID" value="XM_025557161.1"/>
</dbReference>
<dbReference type="Proteomes" id="UP000694846">
    <property type="component" value="Unplaced"/>
</dbReference>
<gene>
    <name evidence="6" type="primary">LOC112685317</name>
</gene>
<organism evidence="5 6">
    <name type="scientific">Sipha flava</name>
    <name type="common">yellow sugarcane aphid</name>
    <dbReference type="NCBI Taxonomy" id="143950"/>
    <lineage>
        <taxon>Eukaryota</taxon>
        <taxon>Metazoa</taxon>
        <taxon>Ecdysozoa</taxon>
        <taxon>Arthropoda</taxon>
        <taxon>Hexapoda</taxon>
        <taxon>Insecta</taxon>
        <taxon>Pterygota</taxon>
        <taxon>Neoptera</taxon>
        <taxon>Paraneoptera</taxon>
        <taxon>Hemiptera</taxon>
        <taxon>Sternorrhyncha</taxon>
        <taxon>Aphidomorpha</taxon>
        <taxon>Aphidoidea</taxon>
        <taxon>Aphididae</taxon>
        <taxon>Sipha</taxon>
    </lineage>
</organism>
<reference evidence="6" key="1">
    <citation type="submission" date="2025-08" db="UniProtKB">
        <authorList>
            <consortium name="RefSeq"/>
        </authorList>
    </citation>
    <scope>IDENTIFICATION</scope>
    <source>
        <tissue evidence="6">Whole body</tissue>
    </source>
</reference>
<protein>
    <submittedName>
        <fullName evidence="6">Uncharacterized protein LOC112685317 isoform X1</fullName>
    </submittedName>
</protein>
<feature type="compositionally biased region" description="Basic and acidic residues" evidence="1">
    <location>
        <begin position="414"/>
        <end position="432"/>
    </location>
</feature>
<feature type="domain" description="E3 ubiquitin-protein ligase APD1-4 N-terminal" evidence="3">
    <location>
        <begin position="135"/>
        <end position="204"/>
    </location>
</feature>
<evidence type="ECO:0000313" key="6">
    <source>
        <dbReference type="RefSeq" id="XP_025412946.1"/>
    </source>
</evidence>
<evidence type="ECO:0000256" key="1">
    <source>
        <dbReference type="SAM" id="MobiDB-lite"/>
    </source>
</evidence>
<feature type="domain" description="E3 ubiquitin-protein ligase APD1-4 middle" evidence="4">
    <location>
        <begin position="506"/>
        <end position="613"/>
    </location>
</feature>
<dbReference type="InterPro" id="IPR032008">
    <property type="entry name" value="APD1-4_N"/>
</dbReference>
<evidence type="ECO:0000259" key="3">
    <source>
        <dbReference type="Pfam" id="PF16040"/>
    </source>
</evidence>
<dbReference type="Pfam" id="PF16041">
    <property type="entry name" value="APD1-4_M"/>
    <property type="match status" value="1"/>
</dbReference>